<evidence type="ECO:0000313" key="3">
    <source>
        <dbReference type="Proteomes" id="UP000076964"/>
    </source>
</evidence>
<keyword evidence="3" id="KW-1185">Reference proteome</keyword>
<name>A0A177E9K9_9BACT</name>
<accession>A0A177E9K9</accession>
<dbReference type="OrthoDB" id="9794669at2"/>
<protein>
    <recommendedName>
        <fullName evidence="1">HEPN domain-containing protein</fullName>
    </recommendedName>
</protein>
<reference evidence="2 3" key="1">
    <citation type="submission" date="2016-02" db="EMBL/GenBank/DDBJ databases">
        <title>Draft genome sequence of Thermodesulfatator sp. S606.</title>
        <authorList>
            <person name="Lai Q."/>
            <person name="Cao J."/>
            <person name="Dupont S."/>
            <person name="Shao Z."/>
            <person name="Jebbar M."/>
            <person name="Alain K."/>
        </authorList>
    </citation>
    <scope>NUCLEOTIDE SEQUENCE [LARGE SCALE GENOMIC DNA]</scope>
    <source>
        <strain evidence="2 3">S606</strain>
    </source>
</reference>
<evidence type="ECO:0000259" key="1">
    <source>
        <dbReference type="Pfam" id="PF05168"/>
    </source>
</evidence>
<dbReference type="Pfam" id="PF05168">
    <property type="entry name" value="HEPN"/>
    <property type="match status" value="1"/>
</dbReference>
<feature type="domain" description="HEPN" evidence="1">
    <location>
        <begin position="23"/>
        <end position="141"/>
    </location>
</feature>
<dbReference type="InterPro" id="IPR007842">
    <property type="entry name" value="HEPN_dom"/>
</dbReference>
<comment type="caution">
    <text evidence="2">The sequence shown here is derived from an EMBL/GenBank/DDBJ whole genome shotgun (WGS) entry which is preliminary data.</text>
</comment>
<evidence type="ECO:0000313" key="2">
    <source>
        <dbReference type="EMBL" id="OAG28643.1"/>
    </source>
</evidence>
<dbReference type="SUPFAM" id="SSF81593">
    <property type="entry name" value="Nucleotidyltransferase substrate binding subunit/domain"/>
    <property type="match status" value="1"/>
</dbReference>
<dbReference type="AlphaFoldDB" id="A0A177E9K9"/>
<dbReference type="EMBL" id="LSFI01000002">
    <property type="protein sequence ID" value="OAG28643.1"/>
    <property type="molecule type" value="Genomic_DNA"/>
</dbReference>
<dbReference type="STRING" id="1795632.TH606_00655"/>
<dbReference type="RefSeq" id="WP_068540554.1">
    <property type="nucleotide sequence ID" value="NZ_LSFI01000002.1"/>
</dbReference>
<organism evidence="2 3">
    <name type="scientific">Thermodesulfatator autotrophicus</name>
    <dbReference type="NCBI Taxonomy" id="1795632"/>
    <lineage>
        <taxon>Bacteria</taxon>
        <taxon>Pseudomonadati</taxon>
        <taxon>Thermodesulfobacteriota</taxon>
        <taxon>Thermodesulfobacteria</taxon>
        <taxon>Thermodesulfobacteriales</taxon>
        <taxon>Thermodesulfatatoraceae</taxon>
        <taxon>Thermodesulfatator</taxon>
    </lineage>
</organism>
<dbReference type="Proteomes" id="UP000076964">
    <property type="component" value="Unassembled WGS sequence"/>
</dbReference>
<dbReference type="Gene3D" id="1.20.120.330">
    <property type="entry name" value="Nucleotidyltransferases domain 2"/>
    <property type="match status" value="1"/>
</dbReference>
<proteinExistence type="predicted"/>
<sequence length="145" mass="16757">MFKFLKRKGQEKEPILESQKPSSWLASSYKDLKRAEEILEKEPDLSAHLAWQAARKALKALERKAEKRISASSLEELFLRFPEGENAPRSVREAVKFLDLFKRLAKHEDLFLDGSMQLGPLTTHDAKRVIEAAKLLINHLEHRLK</sequence>
<gene>
    <name evidence="2" type="ORF">TH606_00655</name>
</gene>